<keyword evidence="1" id="KW-0378">Hydrolase</keyword>
<sequence length="134" mass="15218">MKQERKLVHTTRIPVRWGDMDYYGHVNNTVYFRYCEQARVEWIEQLGFGVDPNCGTGPVVINASCTFLLPVNYPATVIVKMYAGQPGRSSAMTWYELFVEGDERLYAEGASKVVWMDMGTNKSVPLPDGLRAFL</sequence>
<dbReference type="GO" id="GO:0047617">
    <property type="term" value="F:fatty acyl-CoA hydrolase activity"/>
    <property type="evidence" value="ECO:0007669"/>
    <property type="project" value="TreeGrafter"/>
</dbReference>
<organism evidence="1 2">
    <name type="scientific">Aromatoleum tolulyticum</name>
    <dbReference type="NCBI Taxonomy" id="34027"/>
    <lineage>
        <taxon>Bacteria</taxon>
        <taxon>Pseudomonadati</taxon>
        <taxon>Pseudomonadota</taxon>
        <taxon>Betaproteobacteria</taxon>
        <taxon>Rhodocyclales</taxon>
        <taxon>Rhodocyclaceae</taxon>
        <taxon>Aromatoleum</taxon>
    </lineage>
</organism>
<accession>A0A1N6TYA5</accession>
<reference evidence="2" key="1">
    <citation type="submission" date="2017-01" db="EMBL/GenBank/DDBJ databases">
        <authorList>
            <person name="Varghese N."/>
            <person name="Submissions S."/>
        </authorList>
    </citation>
    <scope>NUCLEOTIDE SEQUENCE [LARGE SCALE GENOMIC DNA]</scope>
    <source>
        <strain evidence="2">ATCC 51758</strain>
    </source>
</reference>
<keyword evidence="2" id="KW-1185">Reference proteome</keyword>
<proteinExistence type="predicted"/>
<dbReference type="Proteomes" id="UP000186819">
    <property type="component" value="Unassembled WGS sequence"/>
</dbReference>
<dbReference type="PANTHER" id="PTHR31793:SF24">
    <property type="entry name" value="LONG-CHAIN ACYL-COA THIOESTERASE FADM"/>
    <property type="match status" value="1"/>
</dbReference>
<dbReference type="PANTHER" id="PTHR31793">
    <property type="entry name" value="4-HYDROXYBENZOYL-COA THIOESTERASE FAMILY MEMBER"/>
    <property type="match status" value="1"/>
</dbReference>
<dbReference type="SUPFAM" id="SSF54637">
    <property type="entry name" value="Thioesterase/thiol ester dehydrase-isomerase"/>
    <property type="match status" value="1"/>
</dbReference>
<gene>
    <name evidence="1" type="ORF">SAMN05421829_105151</name>
</gene>
<dbReference type="OrthoDB" id="9799036at2"/>
<dbReference type="STRING" id="34027.SAMN05421829_105151"/>
<evidence type="ECO:0000313" key="1">
    <source>
        <dbReference type="EMBL" id="SIQ58269.1"/>
    </source>
</evidence>
<name>A0A1N6TYA5_9RHOO</name>
<dbReference type="RefSeq" id="WP_076601840.1">
    <property type="nucleotide sequence ID" value="NZ_FTMD01000005.1"/>
</dbReference>
<dbReference type="EMBL" id="FTMD01000005">
    <property type="protein sequence ID" value="SIQ58269.1"/>
    <property type="molecule type" value="Genomic_DNA"/>
</dbReference>
<dbReference type="InterPro" id="IPR029069">
    <property type="entry name" value="HotDog_dom_sf"/>
</dbReference>
<dbReference type="Gene3D" id="3.10.129.10">
    <property type="entry name" value="Hotdog Thioesterase"/>
    <property type="match status" value="1"/>
</dbReference>
<dbReference type="InterPro" id="IPR050563">
    <property type="entry name" value="4-hydroxybenzoyl-CoA_TE"/>
</dbReference>
<dbReference type="CDD" id="cd00586">
    <property type="entry name" value="4HBT"/>
    <property type="match status" value="1"/>
</dbReference>
<dbReference type="AlphaFoldDB" id="A0A1N6TYA5"/>
<evidence type="ECO:0000313" key="2">
    <source>
        <dbReference type="Proteomes" id="UP000186819"/>
    </source>
</evidence>
<dbReference type="Pfam" id="PF13279">
    <property type="entry name" value="4HBT_2"/>
    <property type="match status" value="1"/>
</dbReference>
<protein>
    <submittedName>
        <fullName evidence="1">Acyl-CoA thioester hydrolase</fullName>
    </submittedName>
</protein>